<name>A0A0G0NP02_9BACT</name>
<evidence type="ECO:0000313" key="2">
    <source>
        <dbReference type="Proteomes" id="UP000033934"/>
    </source>
</evidence>
<protein>
    <recommendedName>
        <fullName evidence="3">DUF4145 domain-containing protein</fullName>
    </recommendedName>
</protein>
<reference evidence="1 2" key="1">
    <citation type="journal article" date="2015" name="Nature">
        <title>rRNA introns, odd ribosomes, and small enigmatic genomes across a large radiation of phyla.</title>
        <authorList>
            <person name="Brown C.T."/>
            <person name="Hug L.A."/>
            <person name="Thomas B.C."/>
            <person name="Sharon I."/>
            <person name="Castelle C.J."/>
            <person name="Singh A."/>
            <person name="Wilkins M.J."/>
            <person name="Williams K.H."/>
            <person name="Banfield J.F."/>
        </authorList>
    </citation>
    <scope>NUCLEOTIDE SEQUENCE [LARGE SCALE GENOMIC DNA]</scope>
</reference>
<comment type="caution">
    <text evidence="1">The sequence shown here is derived from an EMBL/GenBank/DDBJ whole genome shotgun (WGS) entry which is preliminary data.</text>
</comment>
<sequence length="149" mass="16634">MAYQRKKSTEQQVVESIIRGIVAIIKLPFRGLFKSSPKGASIDRAEIQSRWHEIEKLSSGSDAHGLAQAIIMADKLFDAVLQAKALPGQVMAERLKSAKDLYSDYSVYQGAWDGHKLRNQIAHEINHVVDISEGQQAVEKFKKAIFSII</sequence>
<proteinExistence type="predicted"/>
<dbReference type="AlphaFoldDB" id="A0A0G0NP02"/>
<evidence type="ECO:0000313" key="1">
    <source>
        <dbReference type="EMBL" id="KKQ87594.1"/>
    </source>
</evidence>
<dbReference type="EMBL" id="LBVO01000049">
    <property type="protein sequence ID" value="KKQ87594.1"/>
    <property type="molecule type" value="Genomic_DNA"/>
</dbReference>
<organism evidence="1 2">
    <name type="scientific">Berkelbacteria bacterium GW2011_GWA2_38_9</name>
    <dbReference type="NCBI Taxonomy" id="1618334"/>
    <lineage>
        <taxon>Bacteria</taxon>
        <taxon>Candidatus Berkelbacteria</taxon>
    </lineage>
</organism>
<accession>A0A0G0NP02</accession>
<gene>
    <name evidence="1" type="ORF">UT11_C0049G0006</name>
</gene>
<evidence type="ECO:0008006" key="3">
    <source>
        <dbReference type="Google" id="ProtNLM"/>
    </source>
</evidence>
<dbReference type="Proteomes" id="UP000033934">
    <property type="component" value="Unassembled WGS sequence"/>
</dbReference>